<keyword evidence="1" id="KW-0732">Signal</keyword>
<reference evidence="2" key="2">
    <citation type="submission" date="2020-05" db="UniProtKB">
        <authorList>
            <consortium name="EnsemblMetazoa"/>
        </authorList>
    </citation>
    <scope>IDENTIFICATION</scope>
    <source>
        <strain evidence="2">maculatus3</strain>
    </source>
</reference>
<evidence type="ECO:0000313" key="2">
    <source>
        <dbReference type="EnsemblMetazoa" id="AMAM018549-PA"/>
    </source>
</evidence>
<keyword evidence="3" id="KW-1185">Reference proteome</keyword>
<proteinExistence type="predicted"/>
<dbReference type="VEuPathDB" id="VectorBase:AMAM018549"/>
<reference evidence="3" key="1">
    <citation type="submission" date="2013-09" db="EMBL/GenBank/DDBJ databases">
        <title>The Genome Sequence of Anopheles maculatus species B.</title>
        <authorList>
            <consortium name="The Broad Institute Genomics Platform"/>
            <person name="Neafsey D.E."/>
            <person name="Besansky N."/>
            <person name="Howell P."/>
            <person name="Walton C."/>
            <person name="Young S.K."/>
            <person name="Zeng Q."/>
            <person name="Gargeya S."/>
            <person name="Fitzgerald M."/>
            <person name="Haas B."/>
            <person name="Abouelleil A."/>
            <person name="Allen A.W."/>
            <person name="Alvarado L."/>
            <person name="Arachchi H.M."/>
            <person name="Berlin A.M."/>
            <person name="Chapman S.B."/>
            <person name="Gainer-Dewar J."/>
            <person name="Goldberg J."/>
            <person name="Griggs A."/>
            <person name="Gujja S."/>
            <person name="Hansen M."/>
            <person name="Howarth C."/>
            <person name="Imamovic A."/>
            <person name="Ireland A."/>
            <person name="Larimer J."/>
            <person name="McCowan C."/>
            <person name="Murphy C."/>
            <person name="Pearson M."/>
            <person name="Poon T.W."/>
            <person name="Priest M."/>
            <person name="Roberts A."/>
            <person name="Saif S."/>
            <person name="Shea T."/>
            <person name="Sisk P."/>
            <person name="Sykes S."/>
            <person name="Wortman J."/>
            <person name="Nusbaum C."/>
            <person name="Birren B."/>
        </authorList>
    </citation>
    <scope>NUCLEOTIDE SEQUENCE [LARGE SCALE GENOMIC DNA]</scope>
    <source>
        <strain evidence="3">maculatus3</strain>
    </source>
</reference>
<organism evidence="2 3">
    <name type="scientific">Anopheles maculatus</name>
    <dbReference type="NCBI Taxonomy" id="74869"/>
    <lineage>
        <taxon>Eukaryota</taxon>
        <taxon>Metazoa</taxon>
        <taxon>Ecdysozoa</taxon>
        <taxon>Arthropoda</taxon>
        <taxon>Hexapoda</taxon>
        <taxon>Insecta</taxon>
        <taxon>Pterygota</taxon>
        <taxon>Neoptera</taxon>
        <taxon>Endopterygota</taxon>
        <taxon>Diptera</taxon>
        <taxon>Nematocera</taxon>
        <taxon>Culicoidea</taxon>
        <taxon>Culicidae</taxon>
        <taxon>Anophelinae</taxon>
        <taxon>Anopheles</taxon>
        <taxon>Anopheles maculatus group</taxon>
    </lineage>
</organism>
<feature type="chain" id="PRO_5008136380" evidence="1">
    <location>
        <begin position="22"/>
        <end position="105"/>
    </location>
</feature>
<protein>
    <submittedName>
        <fullName evidence="2">Uncharacterized protein</fullName>
    </submittedName>
</protein>
<evidence type="ECO:0000256" key="1">
    <source>
        <dbReference type="SAM" id="SignalP"/>
    </source>
</evidence>
<accession>A0A182T2Y6</accession>
<feature type="signal peptide" evidence="1">
    <location>
        <begin position="1"/>
        <end position="21"/>
    </location>
</feature>
<sequence>MKAVTLLVLLVAAVCVAEARAAEDAGQKNVAIPKAPVVLDMDRLNTEGALTKERLEQFRQAVEAFKNKIEATRMNTDHKEALKKEALVRVAERIAQLKQQVPKKA</sequence>
<name>A0A182T2Y6_9DIPT</name>
<evidence type="ECO:0000313" key="3">
    <source>
        <dbReference type="Proteomes" id="UP000075901"/>
    </source>
</evidence>
<dbReference type="EnsemblMetazoa" id="AMAM018549-RA">
    <property type="protein sequence ID" value="AMAM018549-PA"/>
    <property type="gene ID" value="AMAM018549"/>
</dbReference>
<dbReference type="Proteomes" id="UP000075901">
    <property type="component" value="Unassembled WGS sequence"/>
</dbReference>
<dbReference type="AlphaFoldDB" id="A0A182T2Y6"/>